<evidence type="ECO:0000313" key="2">
    <source>
        <dbReference type="Proteomes" id="UP000030170"/>
    </source>
</evidence>
<dbReference type="AlphaFoldDB" id="A0A098TLP6"/>
<dbReference type="STRING" id="1497020.DO97_02410"/>
<protein>
    <submittedName>
        <fullName evidence="1">Uncharacterized protein</fullName>
    </submittedName>
</protein>
<dbReference type="EMBL" id="JJML01000015">
    <property type="protein sequence ID" value="KGF73181.1"/>
    <property type="molecule type" value="Genomic_DNA"/>
</dbReference>
<accession>A0A098TLP6</accession>
<evidence type="ECO:0000313" key="1">
    <source>
        <dbReference type="EMBL" id="KGF73181.1"/>
    </source>
</evidence>
<organism evidence="1 2">
    <name type="scientific">Neosynechococcus sphagnicola sy1</name>
    <dbReference type="NCBI Taxonomy" id="1497020"/>
    <lineage>
        <taxon>Bacteria</taxon>
        <taxon>Bacillati</taxon>
        <taxon>Cyanobacteriota</taxon>
        <taxon>Cyanophyceae</taxon>
        <taxon>Neosynechococcales</taxon>
        <taxon>Neosynechococcaceae</taxon>
        <taxon>Neosynechococcus</taxon>
    </lineage>
</organism>
<sequence>MRESVRTVISKEQVEVGKKSKGNSAFSRFSLLMKRMSIINGQVHQRVIASLKAGMVLITRIQHIIFHLNVIYQLN</sequence>
<keyword evidence="2" id="KW-1185">Reference proteome</keyword>
<gene>
    <name evidence="1" type="ORF">DO97_02410</name>
</gene>
<proteinExistence type="predicted"/>
<dbReference type="Proteomes" id="UP000030170">
    <property type="component" value="Unassembled WGS sequence"/>
</dbReference>
<name>A0A098TLP6_9CYAN</name>
<comment type="caution">
    <text evidence="1">The sequence shown here is derived from an EMBL/GenBank/DDBJ whole genome shotgun (WGS) entry which is preliminary data.</text>
</comment>
<reference evidence="1 2" key="1">
    <citation type="journal article" date="2014" name="Mol. Ecol.">
        <title>Evolution of Synechococcus.</title>
        <authorList>
            <person name="Dvorak P."/>
            <person name="Casamatta D."/>
            <person name="Hasler P."/>
            <person name="Poulickova A."/>
            <person name="Ondrej V."/>
            <person name="Sanges R."/>
        </authorList>
    </citation>
    <scope>NUCLEOTIDE SEQUENCE [LARGE SCALE GENOMIC DNA]</scope>
    <source>
        <strain evidence="1 2">CAUP A 1101</strain>
    </source>
</reference>